<organism evidence="1 2">
    <name type="scientific">Trichomonas vaginalis (strain ATCC PRA-98 / G3)</name>
    <dbReference type="NCBI Taxonomy" id="412133"/>
    <lineage>
        <taxon>Eukaryota</taxon>
        <taxon>Metamonada</taxon>
        <taxon>Parabasalia</taxon>
        <taxon>Trichomonadida</taxon>
        <taxon>Trichomonadidae</taxon>
        <taxon>Trichomonas</taxon>
    </lineage>
</organism>
<evidence type="ECO:0000313" key="1">
    <source>
        <dbReference type="EMBL" id="EAX95322.1"/>
    </source>
</evidence>
<dbReference type="SMR" id="A2FIG0"/>
<keyword evidence="2" id="KW-1185">Reference proteome</keyword>
<dbReference type="VEuPathDB" id="TrichDB:TVAG_317510"/>
<sequence>MGCSSSKSSEPKQSSNTRFTSTKAPIKLFYLPGNVKFTLTKLVSQGTNGNDPNATSSSSINVNARFIDIPNSRALRKLWGKEVTNKSSDCAMSIFLADIRERPMMLLNIKTLNWFAKQLTQKGQLVSVLICNNELEVSEFKSHISSTDIDSIIIKKSDPESIIQFTEIISAEITKYNERKKKFIEVSPRSR</sequence>
<dbReference type="KEGG" id="tva:4753070"/>
<dbReference type="Proteomes" id="UP000001542">
    <property type="component" value="Unassembled WGS sequence"/>
</dbReference>
<accession>A2FIG0</accession>
<proteinExistence type="predicted"/>
<dbReference type="AlphaFoldDB" id="A2FIG0"/>
<dbReference type="InParanoid" id="A2FIG0"/>
<gene>
    <name evidence="1" type="ORF">TVAG_032250</name>
</gene>
<reference evidence="1" key="2">
    <citation type="journal article" date="2007" name="Science">
        <title>Draft genome sequence of the sexually transmitted pathogen Trichomonas vaginalis.</title>
        <authorList>
            <person name="Carlton J.M."/>
            <person name="Hirt R.P."/>
            <person name="Silva J.C."/>
            <person name="Delcher A.L."/>
            <person name="Schatz M."/>
            <person name="Zhao Q."/>
            <person name="Wortman J.R."/>
            <person name="Bidwell S.L."/>
            <person name="Alsmark U.C.M."/>
            <person name="Besteiro S."/>
            <person name="Sicheritz-Ponten T."/>
            <person name="Noel C.J."/>
            <person name="Dacks J.B."/>
            <person name="Foster P.G."/>
            <person name="Simillion C."/>
            <person name="Van de Peer Y."/>
            <person name="Miranda-Saavedra D."/>
            <person name="Barton G.J."/>
            <person name="Westrop G.D."/>
            <person name="Mueller S."/>
            <person name="Dessi D."/>
            <person name="Fiori P.L."/>
            <person name="Ren Q."/>
            <person name="Paulsen I."/>
            <person name="Zhang H."/>
            <person name="Bastida-Corcuera F.D."/>
            <person name="Simoes-Barbosa A."/>
            <person name="Brown M.T."/>
            <person name="Hayes R.D."/>
            <person name="Mukherjee M."/>
            <person name="Okumura C.Y."/>
            <person name="Schneider R."/>
            <person name="Smith A.J."/>
            <person name="Vanacova S."/>
            <person name="Villalvazo M."/>
            <person name="Haas B.J."/>
            <person name="Pertea M."/>
            <person name="Feldblyum T.V."/>
            <person name="Utterback T.R."/>
            <person name="Shu C.L."/>
            <person name="Osoegawa K."/>
            <person name="de Jong P.J."/>
            <person name="Hrdy I."/>
            <person name="Horvathova L."/>
            <person name="Zubacova Z."/>
            <person name="Dolezal P."/>
            <person name="Malik S.B."/>
            <person name="Logsdon J.M. Jr."/>
            <person name="Henze K."/>
            <person name="Gupta A."/>
            <person name="Wang C.C."/>
            <person name="Dunne R.L."/>
            <person name="Upcroft J.A."/>
            <person name="Upcroft P."/>
            <person name="White O."/>
            <person name="Salzberg S.L."/>
            <person name="Tang P."/>
            <person name="Chiu C.-H."/>
            <person name="Lee Y.-S."/>
            <person name="Embley T.M."/>
            <person name="Coombs G.H."/>
            <person name="Mottram J.C."/>
            <person name="Tachezy J."/>
            <person name="Fraser-Liggett C.M."/>
            <person name="Johnson P.J."/>
        </authorList>
    </citation>
    <scope>NUCLEOTIDE SEQUENCE [LARGE SCALE GENOMIC DNA]</scope>
    <source>
        <strain evidence="1">G3</strain>
    </source>
</reference>
<name>A2FIG0_TRIV3</name>
<evidence type="ECO:0000313" key="2">
    <source>
        <dbReference type="Proteomes" id="UP000001542"/>
    </source>
</evidence>
<dbReference type="VEuPathDB" id="TrichDB:TVAGG3_0853250"/>
<dbReference type="RefSeq" id="XP_001308252.1">
    <property type="nucleotide sequence ID" value="XM_001308251.1"/>
</dbReference>
<dbReference type="OrthoDB" id="10459979at2759"/>
<reference evidence="1" key="1">
    <citation type="submission" date="2006-10" db="EMBL/GenBank/DDBJ databases">
        <authorList>
            <person name="Amadeo P."/>
            <person name="Zhao Q."/>
            <person name="Wortman J."/>
            <person name="Fraser-Liggett C."/>
            <person name="Carlton J."/>
        </authorList>
    </citation>
    <scope>NUCLEOTIDE SEQUENCE</scope>
    <source>
        <strain evidence="1">G3</strain>
    </source>
</reference>
<protein>
    <submittedName>
        <fullName evidence="1">Uncharacterized protein</fullName>
    </submittedName>
</protein>
<dbReference type="EMBL" id="DS113812">
    <property type="protein sequence ID" value="EAX95322.1"/>
    <property type="molecule type" value="Genomic_DNA"/>
</dbReference>